<dbReference type="OrthoDB" id="2942586at2"/>
<sequence length="198" mass="23012">MEGDKMTYLYKFFISSMIIFSLFLTACGTSPVNSSLAEKINPINDFDVKNYEQYAATLQNENGYSKKEASKLAFEVELLKVALINRAMELGIKITDEDAKKQANEGRELFVSGKLSDIEMKSIEETIVDLGITEEQFWNEYVVQTGAKMQILIERLQDYHKEHYREIDWDDYAKDIVENFKIKEIEKINKFKEKIGME</sequence>
<dbReference type="KEGG" id="aia:AWH56_011315"/>
<reference evidence="1 2" key="1">
    <citation type="journal article" date="2017" name="Genome Announc.">
        <title>Draft Genome Sequences of Four Alkaliphilic Bacteria Belonging to the Anaerobacillus Genus.</title>
        <authorList>
            <person name="Bassil N.M."/>
            <person name="Lloyd J.R."/>
        </authorList>
    </citation>
    <scope>NUCLEOTIDE SEQUENCE [LARGE SCALE GENOMIC DNA]</scope>
    <source>
        <strain evidence="1 2">NB2006</strain>
    </source>
</reference>
<evidence type="ECO:0000313" key="2">
    <source>
        <dbReference type="Proteomes" id="UP000180175"/>
    </source>
</evidence>
<dbReference type="EMBL" id="CP063356">
    <property type="protein sequence ID" value="QOY38067.2"/>
    <property type="molecule type" value="Genomic_DNA"/>
</dbReference>
<organism evidence="1 2">
    <name type="scientific">Anaerobacillus isosaccharinicus</name>
    <dbReference type="NCBI Taxonomy" id="1532552"/>
    <lineage>
        <taxon>Bacteria</taxon>
        <taxon>Bacillati</taxon>
        <taxon>Bacillota</taxon>
        <taxon>Bacilli</taxon>
        <taxon>Bacillales</taxon>
        <taxon>Bacillaceae</taxon>
        <taxon>Anaerobacillus</taxon>
    </lineage>
</organism>
<reference evidence="1 2" key="2">
    <citation type="journal article" date="2019" name="Int. J. Syst. Evol. Microbiol.">
        <title>Anaerobacillus isosaccharinicus sp. nov., an alkaliphilic bacterium which degrades isosaccharinic acid.</title>
        <authorList>
            <person name="Bassil N.M."/>
            <person name="Lloyd J.R."/>
        </authorList>
    </citation>
    <scope>NUCLEOTIDE SEQUENCE [LARGE SCALE GENOMIC DNA]</scope>
    <source>
        <strain evidence="1 2">NB2006</strain>
    </source>
</reference>
<dbReference type="PROSITE" id="PS51257">
    <property type="entry name" value="PROKAR_LIPOPROTEIN"/>
    <property type="match status" value="1"/>
</dbReference>
<protein>
    <submittedName>
        <fullName evidence="1">Uncharacterized protein</fullName>
    </submittedName>
</protein>
<evidence type="ECO:0000313" key="1">
    <source>
        <dbReference type="EMBL" id="QOY38067.2"/>
    </source>
</evidence>
<gene>
    <name evidence="1" type="ORF">AWH56_011315</name>
</gene>
<name>A0A7S7LBV8_9BACI</name>
<keyword evidence="2" id="KW-1185">Reference proteome</keyword>
<dbReference type="Proteomes" id="UP000180175">
    <property type="component" value="Chromosome"/>
</dbReference>
<proteinExistence type="predicted"/>
<accession>A0A7S7LBV8</accession>